<keyword evidence="17" id="KW-0007">Acetylation</keyword>
<evidence type="ECO:0000256" key="4">
    <source>
        <dbReference type="ARBA" id="ARBA00004496"/>
    </source>
</evidence>
<dbReference type="GO" id="GO:0005783">
    <property type="term" value="C:endoplasmic reticulum"/>
    <property type="evidence" value="ECO:0007669"/>
    <property type="project" value="UniProtKB-SubCell"/>
</dbReference>
<dbReference type="GO" id="GO:0019774">
    <property type="term" value="C:proteasome core complex, beta-subunit complex"/>
    <property type="evidence" value="ECO:0007669"/>
    <property type="project" value="InterPro"/>
</dbReference>
<dbReference type="Gene3D" id="1.20.1250.20">
    <property type="entry name" value="MFS general substrate transporter like domains"/>
    <property type="match status" value="1"/>
</dbReference>
<evidence type="ECO:0000256" key="13">
    <source>
        <dbReference type="ARBA" id="ARBA00022692"/>
    </source>
</evidence>
<evidence type="ECO:0000256" key="22">
    <source>
        <dbReference type="ARBA" id="ARBA00032522"/>
    </source>
</evidence>
<keyword evidence="18 24" id="KW-0472">Membrane</keyword>
<dbReference type="OrthoDB" id="18814at2759"/>
<dbReference type="Gene3D" id="3.60.20.10">
    <property type="entry name" value="Glutamine Phosphoribosylpyrophosphate, subunit 1, domain 1"/>
    <property type="match status" value="1"/>
</dbReference>
<feature type="transmembrane region" description="Helical" evidence="24">
    <location>
        <begin position="377"/>
        <end position="396"/>
    </location>
</feature>
<evidence type="ECO:0000256" key="19">
    <source>
        <dbReference type="ARBA" id="ARBA00023242"/>
    </source>
</evidence>
<dbReference type="AlphaFoldDB" id="A0A8J4TRP3"/>
<dbReference type="GO" id="GO:0005634">
    <property type="term" value="C:nucleus"/>
    <property type="evidence" value="ECO:0007669"/>
    <property type="project" value="UniProtKB-SubCell"/>
</dbReference>
<evidence type="ECO:0000256" key="18">
    <source>
        <dbReference type="ARBA" id="ARBA00023136"/>
    </source>
</evidence>
<evidence type="ECO:0000256" key="1">
    <source>
        <dbReference type="ARBA" id="ARBA00004123"/>
    </source>
</evidence>
<keyword evidence="15" id="KW-0647">Proteasome</keyword>
<keyword evidence="10" id="KW-0488">Methylation</keyword>
<evidence type="ECO:0000256" key="5">
    <source>
        <dbReference type="ARBA" id="ARBA00005773"/>
    </source>
</evidence>
<dbReference type="EMBL" id="QNUK01000082">
    <property type="protein sequence ID" value="KAF5902951.1"/>
    <property type="molecule type" value="Genomic_DNA"/>
</dbReference>
<feature type="transmembrane region" description="Helical" evidence="24">
    <location>
        <begin position="492"/>
        <end position="512"/>
    </location>
</feature>
<organism evidence="26 27">
    <name type="scientific">Clarias magur</name>
    <name type="common">Asian catfish</name>
    <name type="synonym">Macropteronotus magur</name>
    <dbReference type="NCBI Taxonomy" id="1594786"/>
    <lineage>
        <taxon>Eukaryota</taxon>
        <taxon>Metazoa</taxon>
        <taxon>Chordata</taxon>
        <taxon>Craniata</taxon>
        <taxon>Vertebrata</taxon>
        <taxon>Euteleostomi</taxon>
        <taxon>Actinopterygii</taxon>
        <taxon>Neopterygii</taxon>
        <taxon>Teleostei</taxon>
        <taxon>Ostariophysi</taxon>
        <taxon>Siluriformes</taxon>
        <taxon>Clariidae</taxon>
        <taxon>Clarias</taxon>
    </lineage>
</organism>
<keyword evidence="13 24" id="KW-0812">Transmembrane</keyword>
<evidence type="ECO:0000256" key="3">
    <source>
        <dbReference type="ARBA" id="ARBA00004240"/>
    </source>
</evidence>
<evidence type="ECO:0000313" key="26">
    <source>
        <dbReference type="EMBL" id="KAF5902951.1"/>
    </source>
</evidence>
<keyword evidence="16 24" id="KW-1133">Transmembrane helix</keyword>
<evidence type="ECO:0000256" key="16">
    <source>
        <dbReference type="ARBA" id="ARBA00022989"/>
    </source>
</evidence>
<feature type="non-terminal residue" evidence="26">
    <location>
        <position position="748"/>
    </location>
</feature>
<evidence type="ECO:0000256" key="11">
    <source>
        <dbReference type="ARBA" id="ARBA00022490"/>
    </source>
</evidence>
<accession>A0A8J4TRP3</accession>
<keyword evidence="14" id="KW-0256">Endoplasmic reticulum</keyword>
<proteinExistence type="inferred from homology"/>
<evidence type="ECO:0000256" key="9">
    <source>
        <dbReference type="ARBA" id="ARBA00022448"/>
    </source>
</evidence>
<dbReference type="FunFam" id="3.40.1000.30:FF:000002">
    <property type="entry name" value="Proteasome inhibitor PI31 subunit"/>
    <property type="match status" value="1"/>
</dbReference>
<sequence>MAGLEAVYSQVASSITSPQDAVVCFIHWEIVKSGYKCVGTGEQSQNEEKKSELLPPSWNSNKELYTLRYRSNDDTSTLLLKAMTADSTLIFNLMDSATEKVTDLTVNVSDYINESNLQSFESVFRNTEDLTERLNSSLLPVPYPPNCSHGYTEKWKGIFAKLSIMSYNGGAVMAMRGKECVAIASDRRFGIQAQMVTTDFQKIFPMGDRLYIGLAGLATDVQTVSQRLKFRLNLYELKEGRQIKPKTFMSMVSNLLYERRFGPYYIEPVIAGLDPKTFEPFICSLDLIGCPMITEDFVVSGTCSEQMYGMCESLWEPDMGPEDLFETISQAMLNAVDRDAVSGMGVLVHVIPSEPFLTPFLMGPDKNLTETEVMNRIYPVWTYSYLALLFPVFLATDYLRYKPVLILQSASYIITYAMLVKAQGVLAMQFLEFFFGIATATEIAYYSYIYSVVEPAHYQKVTGFCRSVTLLASAVGSLSGQILVSAAQVPLLHLNIISLSSFCVAFLAPWCLPMPSKSLFFHQEVSVPQNNAGKVLVNQSEDHEGKMPVNVNEDNTVVERHYGRTGGLVEVLKTLRADFVKCYSCRTLLTWSVWWSLSTTGYFQVINYTQVLWEHIMSSKEFVIYNGYVETLSTLLGALAAFGVGLVKVPWAVWGELALFIFSMIIAVAVYIMVGVQNIWVCYTSYVIFRTTYMLLITIATYQIAANLSMQRYALVFGVNTFVALLLQSLLTVIVVDSVGLGLDIFTQ</sequence>
<evidence type="ECO:0000256" key="12">
    <source>
        <dbReference type="ARBA" id="ARBA00022553"/>
    </source>
</evidence>
<dbReference type="FunFam" id="1.20.1250.20:FF:000225">
    <property type="entry name" value="Solute carrier family 19 member 1"/>
    <property type="match status" value="1"/>
</dbReference>
<dbReference type="GO" id="GO:0005886">
    <property type="term" value="C:plasma membrane"/>
    <property type="evidence" value="ECO:0007669"/>
    <property type="project" value="UniProtKB-ARBA"/>
</dbReference>
<dbReference type="FunFam" id="3.60.20.10:FF:000003">
    <property type="entry name" value="Proteasome subunit beta type-3"/>
    <property type="match status" value="1"/>
</dbReference>
<comment type="similarity">
    <text evidence="5">Belongs to the reduced folate carrier (RFC) transporter (TC 2.A.48) family.</text>
</comment>
<dbReference type="InterPro" id="IPR033811">
    <property type="entry name" value="Proteasome_beta_3"/>
</dbReference>
<evidence type="ECO:0000256" key="17">
    <source>
        <dbReference type="ARBA" id="ARBA00022990"/>
    </source>
</evidence>
<dbReference type="InterPro" id="IPR029055">
    <property type="entry name" value="Ntn_hydrolases_N"/>
</dbReference>
<dbReference type="InterPro" id="IPR036259">
    <property type="entry name" value="MFS_trans_sf"/>
</dbReference>
<evidence type="ECO:0000256" key="24">
    <source>
        <dbReference type="SAM" id="Phobius"/>
    </source>
</evidence>
<comment type="similarity">
    <text evidence="6">Belongs to the proteasome inhibitor PI31 family.</text>
</comment>
<protein>
    <recommendedName>
        <fullName evidence="7">Proteasome inhibitor PI31 subunit</fullName>
    </recommendedName>
    <alternativeName>
        <fullName evidence="21">Proteasome chain 13</fullName>
    </alternativeName>
    <alternativeName>
        <fullName evidence="22">Proteasome component C10-II</fullName>
    </alternativeName>
    <alternativeName>
        <fullName evidence="8">Proteasome subunit beta type-3</fullName>
    </alternativeName>
    <alternativeName>
        <fullName evidence="23">Proteasome theta chain</fullName>
    </alternativeName>
</protein>
<dbReference type="InterPro" id="IPR016050">
    <property type="entry name" value="Proteasome_bsu_CS"/>
</dbReference>
<evidence type="ECO:0000313" key="27">
    <source>
        <dbReference type="Proteomes" id="UP000727407"/>
    </source>
</evidence>
<evidence type="ECO:0000256" key="8">
    <source>
        <dbReference type="ARBA" id="ARBA00016160"/>
    </source>
</evidence>
<dbReference type="PROSITE" id="PS00854">
    <property type="entry name" value="PROTEASOME_BETA_1"/>
    <property type="match status" value="1"/>
</dbReference>
<dbReference type="InterPro" id="IPR002666">
    <property type="entry name" value="Folate_carrier"/>
</dbReference>
<evidence type="ECO:0000256" key="20">
    <source>
        <dbReference type="ARBA" id="ARBA00024805"/>
    </source>
</evidence>
<evidence type="ECO:0000256" key="10">
    <source>
        <dbReference type="ARBA" id="ARBA00022481"/>
    </source>
</evidence>
<keyword evidence="27" id="KW-1185">Reference proteome</keyword>
<dbReference type="InterPro" id="IPR021625">
    <property type="entry name" value="PI31_Prot_N"/>
</dbReference>
<dbReference type="SUPFAM" id="SSF56235">
    <property type="entry name" value="N-terminal nucleophile aminohydrolases (Ntn hydrolases)"/>
    <property type="match status" value="1"/>
</dbReference>
<feature type="transmembrane region" description="Helical" evidence="24">
    <location>
        <begin position="622"/>
        <end position="645"/>
    </location>
</feature>
<keyword evidence="11" id="KW-0963">Cytoplasm</keyword>
<dbReference type="Gene3D" id="3.40.1000.30">
    <property type="match status" value="1"/>
</dbReference>
<name>A0A8J4TRP3_CLAMG</name>
<keyword evidence="12" id="KW-0597">Phosphoprotein</keyword>
<dbReference type="Pfam" id="PF01770">
    <property type="entry name" value="Folate_carrier"/>
    <property type="match status" value="1"/>
</dbReference>
<dbReference type="Pfam" id="PF11566">
    <property type="entry name" value="PI31_Prot_N"/>
    <property type="match status" value="1"/>
</dbReference>
<evidence type="ECO:0000256" key="2">
    <source>
        <dbReference type="ARBA" id="ARBA00004141"/>
    </source>
</evidence>
<dbReference type="CDD" id="cd03759">
    <property type="entry name" value="proteasome_beta_type_3"/>
    <property type="match status" value="1"/>
</dbReference>
<evidence type="ECO:0000256" key="15">
    <source>
        <dbReference type="ARBA" id="ARBA00022942"/>
    </source>
</evidence>
<feature type="transmembrane region" description="Helical" evidence="24">
    <location>
        <begin position="651"/>
        <end position="674"/>
    </location>
</feature>
<comment type="caution">
    <text evidence="26">The sequence shown here is derived from an EMBL/GenBank/DDBJ whole genome shotgun (WGS) entry which is preliminary data.</text>
</comment>
<dbReference type="Proteomes" id="UP000727407">
    <property type="component" value="Unassembled WGS sequence"/>
</dbReference>
<dbReference type="SUPFAM" id="SSF103473">
    <property type="entry name" value="MFS general substrate transporter"/>
    <property type="match status" value="1"/>
</dbReference>
<dbReference type="PROSITE" id="PS51476">
    <property type="entry name" value="PROTEASOME_BETA_2"/>
    <property type="match status" value="1"/>
</dbReference>
<comment type="subcellular location">
    <subcellularLocation>
        <location evidence="4">Cytoplasm</location>
    </subcellularLocation>
    <subcellularLocation>
        <location evidence="3">Endoplasmic reticulum</location>
    </subcellularLocation>
    <subcellularLocation>
        <location evidence="2">Membrane</location>
        <topology evidence="2">Multi-pass membrane protein</topology>
    </subcellularLocation>
    <subcellularLocation>
        <location evidence="1">Nucleus</location>
    </subcellularLocation>
</comment>
<evidence type="ECO:0000256" key="21">
    <source>
        <dbReference type="ARBA" id="ARBA00032115"/>
    </source>
</evidence>
<feature type="transmembrane region" description="Helical" evidence="24">
    <location>
        <begin position="403"/>
        <end position="420"/>
    </location>
</feature>
<dbReference type="PANTHER" id="PTHR10686">
    <property type="entry name" value="FOLATE TRANSPORTER"/>
    <property type="match status" value="1"/>
</dbReference>
<evidence type="ECO:0000256" key="6">
    <source>
        <dbReference type="ARBA" id="ARBA00006405"/>
    </source>
</evidence>
<evidence type="ECO:0000256" key="7">
    <source>
        <dbReference type="ARBA" id="ARBA00015575"/>
    </source>
</evidence>
<keyword evidence="9" id="KW-0813">Transport</keyword>
<evidence type="ECO:0000256" key="14">
    <source>
        <dbReference type="ARBA" id="ARBA00022824"/>
    </source>
</evidence>
<evidence type="ECO:0000259" key="25">
    <source>
        <dbReference type="Pfam" id="PF11566"/>
    </source>
</evidence>
<dbReference type="GO" id="GO:0043161">
    <property type="term" value="P:proteasome-mediated ubiquitin-dependent protein catabolic process"/>
    <property type="evidence" value="ECO:0007669"/>
    <property type="project" value="InterPro"/>
</dbReference>
<dbReference type="GO" id="GO:0090482">
    <property type="term" value="F:vitamin transmembrane transporter activity"/>
    <property type="evidence" value="ECO:0007669"/>
    <property type="project" value="InterPro"/>
</dbReference>
<keyword evidence="19" id="KW-0539">Nucleus</keyword>
<feature type="domain" description="PI31 proteasome regulator N-terminal" evidence="25">
    <location>
        <begin position="12"/>
        <end position="139"/>
    </location>
</feature>
<feature type="transmembrane region" description="Helical" evidence="24">
    <location>
        <begin position="686"/>
        <end position="705"/>
    </location>
</feature>
<reference evidence="26" key="1">
    <citation type="submission" date="2020-07" db="EMBL/GenBank/DDBJ databases">
        <title>Clarias magur genome sequencing, assembly and annotation.</title>
        <authorList>
            <person name="Kushwaha B."/>
            <person name="Kumar R."/>
            <person name="Das P."/>
            <person name="Joshi C.G."/>
            <person name="Kumar D."/>
            <person name="Nagpure N.S."/>
            <person name="Pandey M."/>
            <person name="Agarwal S."/>
            <person name="Srivastava S."/>
            <person name="Singh M."/>
            <person name="Sahoo L."/>
            <person name="Jayasankar P."/>
            <person name="Meher P.K."/>
            <person name="Koringa P.G."/>
            <person name="Iquebal M.A."/>
            <person name="Das S.P."/>
            <person name="Bit A."/>
            <person name="Patnaik S."/>
            <person name="Patel N."/>
            <person name="Shah T.M."/>
            <person name="Hinsu A."/>
            <person name="Jena J.K."/>
        </authorList>
    </citation>
    <scope>NUCLEOTIDE SEQUENCE</scope>
    <source>
        <strain evidence="26">CIFAMagur01</strain>
        <tissue evidence="26">Testis</tissue>
    </source>
</reference>
<gene>
    <name evidence="26" type="primary">slc19a2</name>
    <name evidence="26" type="ORF">DAT39_007318</name>
</gene>
<dbReference type="NCBIfam" id="TIGR00806">
    <property type="entry name" value="rfc"/>
    <property type="match status" value="1"/>
</dbReference>
<comment type="function">
    <text evidence="20">Plays an important role in control of proteasome function. Inhibits the hydrolysis of protein and peptide substrates by the 20S proteasome. Also inhibits the activation of the proteasome by the proteasome regulatory proteins PA700 and PA28.</text>
</comment>
<dbReference type="PANTHER" id="PTHR10686:SF19">
    <property type="entry name" value="THIAMINE TRANSPORTER 1"/>
    <property type="match status" value="1"/>
</dbReference>
<dbReference type="InterPro" id="IPR023333">
    <property type="entry name" value="Proteasome_suB-type"/>
</dbReference>
<evidence type="ECO:0000256" key="23">
    <source>
        <dbReference type="ARBA" id="ARBA00032560"/>
    </source>
</evidence>
<feature type="transmembrane region" description="Helical" evidence="24">
    <location>
        <begin position="468"/>
        <end position="486"/>
    </location>
</feature>
<feature type="transmembrane region" description="Helical" evidence="24">
    <location>
        <begin position="426"/>
        <end position="448"/>
    </location>
</feature>